<sequence>MHLPADVYLEIVELSKKREHLVLARLSKRLNRLLTPVIYRLNYVKSNAMKFVHSLANNPDLPPLVLKLIFDKSPDTNVNLAEWAAVLPAMVNLHYIGIVPTIPLPRHVLPLITFRLWGFGASCDVVGTWAELIASQPELEELRLDSDFFVAPSAPH</sequence>
<gene>
    <name evidence="1" type="ORF">B0H16DRAFT_1716187</name>
</gene>
<name>A0AAD7NNL4_9AGAR</name>
<organism evidence="1 2">
    <name type="scientific">Mycena metata</name>
    <dbReference type="NCBI Taxonomy" id="1033252"/>
    <lineage>
        <taxon>Eukaryota</taxon>
        <taxon>Fungi</taxon>
        <taxon>Dikarya</taxon>
        <taxon>Basidiomycota</taxon>
        <taxon>Agaricomycotina</taxon>
        <taxon>Agaricomycetes</taxon>
        <taxon>Agaricomycetidae</taxon>
        <taxon>Agaricales</taxon>
        <taxon>Marasmiineae</taxon>
        <taxon>Mycenaceae</taxon>
        <taxon>Mycena</taxon>
    </lineage>
</organism>
<evidence type="ECO:0000313" key="2">
    <source>
        <dbReference type="Proteomes" id="UP001215598"/>
    </source>
</evidence>
<accession>A0AAD7NNL4</accession>
<comment type="caution">
    <text evidence="1">The sequence shown here is derived from an EMBL/GenBank/DDBJ whole genome shotgun (WGS) entry which is preliminary data.</text>
</comment>
<dbReference type="AlphaFoldDB" id="A0AAD7NNL4"/>
<reference evidence="1" key="1">
    <citation type="submission" date="2023-03" db="EMBL/GenBank/DDBJ databases">
        <title>Massive genome expansion in bonnet fungi (Mycena s.s.) driven by repeated elements and novel gene families across ecological guilds.</title>
        <authorList>
            <consortium name="Lawrence Berkeley National Laboratory"/>
            <person name="Harder C.B."/>
            <person name="Miyauchi S."/>
            <person name="Viragh M."/>
            <person name="Kuo A."/>
            <person name="Thoen E."/>
            <person name="Andreopoulos B."/>
            <person name="Lu D."/>
            <person name="Skrede I."/>
            <person name="Drula E."/>
            <person name="Henrissat B."/>
            <person name="Morin E."/>
            <person name="Kohler A."/>
            <person name="Barry K."/>
            <person name="LaButti K."/>
            <person name="Morin E."/>
            <person name="Salamov A."/>
            <person name="Lipzen A."/>
            <person name="Mereny Z."/>
            <person name="Hegedus B."/>
            <person name="Baldrian P."/>
            <person name="Stursova M."/>
            <person name="Weitz H."/>
            <person name="Taylor A."/>
            <person name="Grigoriev I.V."/>
            <person name="Nagy L.G."/>
            <person name="Martin F."/>
            <person name="Kauserud H."/>
        </authorList>
    </citation>
    <scope>NUCLEOTIDE SEQUENCE</scope>
    <source>
        <strain evidence="1">CBHHK182m</strain>
    </source>
</reference>
<keyword evidence="2" id="KW-1185">Reference proteome</keyword>
<dbReference type="Proteomes" id="UP001215598">
    <property type="component" value="Unassembled WGS sequence"/>
</dbReference>
<protein>
    <recommendedName>
        <fullName evidence="3">F-box domain-containing protein</fullName>
    </recommendedName>
</protein>
<proteinExistence type="predicted"/>
<evidence type="ECO:0008006" key="3">
    <source>
        <dbReference type="Google" id="ProtNLM"/>
    </source>
</evidence>
<evidence type="ECO:0000313" key="1">
    <source>
        <dbReference type="EMBL" id="KAJ7768989.1"/>
    </source>
</evidence>
<dbReference type="EMBL" id="JARKIB010000019">
    <property type="protein sequence ID" value="KAJ7768989.1"/>
    <property type="molecule type" value="Genomic_DNA"/>
</dbReference>